<dbReference type="SMART" id="SM00174">
    <property type="entry name" value="RHO"/>
    <property type="match status" value="1"/>
</dbReference>
<dbReference type="PROSITE" id="PS51420">
    <property type="entry name" value="RHO"/>
    <property type="match status" value="1"/>
</dbReference>
<dbReference type="SUPFAM" id="SSF52540">
    <property type="entry name" value="P-loop containing nucleoside triphosphate hydrolases"/>
    <property type="match status" value="1"/>
</dbReference>
<dbReference type="PRINTS" id="PR00449">
    <property type="entry name" value="RASTRNSFRMNG"/>
</dbReference>
<dbReference type="PANTHER" id="PTHR24073">
    <property type="entry name" value="DRAB5-RELATED"/>
    <property type="match status" value="1"/>
</dbReference>
<sequence>MKILASCFGEVLFWWTLGVGTTLLHTFWKHKNNDHPARPPPPPAALSSSIEPPRRKKQPNYNAKIILIGGADAGKSSLQVSMTRNRFSADECTIGAAFTVKKLTVGFSTVNLQFWDTAGRERFRTLPPMYYRRSHVAFVCFDLSNSASVEQARIWYEDMTRCLGPDPDPIPFVVCVGCKADLERTVPPESIARLREALKGAPFFVTSARTGEGISELTAYLGARFLEANPELHSLDATGDEQE</sequence>
<evidence type="ECO:0000256" key="3">
    <source>
        <dbReference type="SAM" id="MobiDB-lite"/>
    </source>
</evidence>
<gene>
    <name evidence="4" type="ORF">PAPYR_4346</name>
</gene>
<dbReference type="InterPro" id="IPR001806">
    <property type="entry name" value="Small_GTPase"/>
</dbReference>
<proteinExistence type="predicted"/>
<dbReference type="Proteomes" id="UP001141327">
    <property type="component" value="Unassembled WGS sequence"/>
</dbReference>
<evidence type="ECO:0000256" key="2">
    <source>
        <dbReference type="ARBA" id="ARBA00023134"/>
    </source>
</evidence>
<dbReference type="EMBL" id="JAPMOS010000018">
    <property type="protein sequence ID" value="KAJ4459612.1"/>
    <property type="molecule type" value="Genomic_DNA"/>
</dbReference>
<protein>
    <submittedName>
        <fullName evidence="4">Ras-related protein Rab-21</fullName>
    </submittedName>
</protein>
<dbReference type="InterPro" id="IPR005225">
    <property type="entry name" value="Small_GTP-bd"/>
</dbReference>
<name>A0ABQ8UK62_9EUKA</name>
<dbReference type="NCBIfam" id="TIGR00231">
    <property type="entry name" value="small_GTP"/>
    <property type="match status" value="1"/>
</dbReference>
<dbReference type="PROSITE" id="PS51419">
    <property type="entry name" value="RAB"/>
    <property type="match status" value="1"/>
</dbReference>
<keyword evidence="5" id="KW-1185">Reference proteome</keyword>
<dbReference type="InterPro" id="IPR027417">
    <property type="entry name" value="P-loop_NTPase"/>
</dbReference>
<keyword evidence="1" id="KW-0547">Nucleotide-binding</keyword>
<evidence type="ECO:0000313" key="5">
    <source>
        <dbReference type="Proteomes" id="UP001141327"/>
    </source>
</evidence>
<comment type="caution">
    <text evidence="4">The sequence shown here is derived from an EMBL/GenBank/DDBJ whole genome shotgun (WGS) entry which is preliminary data.</text>
</comment>
<dbReference type="PROSITE" id="PS51421">
    <property type="entry name" value="RAS"/>
    <property type="match status" value="1"/>
</dbReference>
<dbReference type="SMART" id="SM00173">
    <property type="entry name" value="RAS"/>
    <property type="match status" value="1"/>
</dbReference>
<feature type="region of interest" description="Disordered" evidence="3">
    <location>
        <begin position="34"/>
        <end position="56"/>
    </location>
</feature>
<reference evidence="4" key="1">
    <citation type="journal article" date="2022" name="bioRxiv">
        <title>Genomics of Preaxostyla Flagellates Illuminates Evolutionary Transitions and the Path Towards Mitochondrial Loss.</title>
        <authorList>
            <person name="Novak L.V.F."/>
            <person name="Treitli S.C."/>
            <person name="Pyrih J."/>
            <person name="Halakuc P."/>
            <person name="Pipaliya S.V."/>
            <person name="Vacek V."/>
            <person name="Brzon O."/>
            <person name="Soukal P."/>
            <person name="Eme L."/>
            <person name="Dacks J.B."/>
            <person name="Karnkowska A."/>
            <person name="Elias M."/>
            <person name="Hampl V."/>
        </authorList>
    </citation>
    <scope>NUCLEOTIDE SEQUENCE</scope>
    <source>
        <strain evidence="4">RCP-MX</strain>
    </source>
</reference>
<dbReference type="Pfam" id="PF00071">
    <property type="entry name" value="Ras"/>
    <property type="match status" value="1"/>
</dbReference>
<evidence type="ECO:0000256" key="1">
    <source>
        <dbReference type="ARBA" id="ARBA00022741"/>
    </source>
</evidence>
<dbReference type="CDD" id="cd00154">
    <property type="entry name" value="Rab"/>
    <property type="match status" value="1"/>
</dbReference>
<organism evidence="4 5">
    <name type="scientific">Paratrimastix pyriformis</name>
    <dbReference type="NCBI Taxonomy" id="342808"/>
    <lineage>
        <taxon>Eukaryota</taxon>
        <taxon>Metamonada</taxon>
        <taxon>Preaxostyla</taxon>
        <taxon>Paratrimastigidae</taxon>
        <taxon>Paratrimastix</taxon>
    </lineage>
</organism>
<dbReference type="SMART" id="SM00175">
    <property type="entry name" value="RAB"/>
    <property type="match status" value="1"/>
</dbReference>
<keyword evidence="2" id="KW-0342">GTP-binding</keyword>
<evidence type="ECO:0000313" key="4">
    <source>
        <dbReference type="EMBL" id="KAJ4459612.1"/>
    </source>
</evidence>
<dbReference type="Gene3D" id="3.40.50.300">
    <property type="entry name" value="P-loop containing nucleotide triphosphate hydrolases"/>
    <property type="match status" value="1"/>
</dbReference>
<accession>A0ABQ8UK62</accession>